<name>A0A0B7AC80_9EUPU</name>
<dbReference type="AlphaFoldDB" id="A0A0B7AC80"/>
<organism evidence="1">
    <name type="scientific">Arion vulgaris</name>
    <dbReference type="NCBI Taxonomy" id="1028688"/>
    <lineage>
        <taxon>Eukaryota</taxon>
        <taxon>Metazoa</taxon>
        <taxon>Spiralia</taxon>
        <taxon>Lophotrochozoa</taxon>
        <taxon>Mollusca</taxon>
        <taxon>Gastropoda</taxon>
        <taxon>Heterobranchia</taxon>
        <taxon>Euthyneura</taxon>
        <taxon>Panpulmonata</taxon>
        <taxon>Eupulmonata</taxon>
        <taxon>Stylommatophora</taxon>
        <taxon>Helicina</taxon>
        <taxon>Arionoidea</taxon>
        <taxon>Arionidae</taxon>
        <taxon>Arion</taxon>
    </lineage>
</organism>
<feature type="non-terminal residue" evidence="1">
    <location>
        <position position="1"/>
    </location>
</feature>
<sequence length="90" mass="9726">NSEPAEPIVSELVTALLNGCRDADYRTQILCGQCLGELGAIDIGRLELISKSPDVLLTNFHPSINDENFAFGLINVVVKAFLAATEPRVQ</sequence>
<reference evidence="1" key="1">
    <citation type="submission" date="2014-12" db="EMBL/GenBank/DDBJ databases">
        <title>Insight into the proteome of Arion vulgaris.</title>
        <authorList>
            <person name="Aradska J."/>
            <person name="Bulat T."/>
            <person name="Smidak R."/>
            <person name="Sarate P."/>
            <person name="Gangsoo J."/>
            <person name="Sialana F."/>
            <person name="Bilban M."/>
            <person name="Lubec G."/>
        </authorList>
    </citation>
    <scope>NUCLEOTIDE SEQUENCE</scope>
    <source>
        <tissue evidence="1">Skin</tissue>
    </source>
</reference>
<proteinExistence type="predicted"/>
<feature type="non-terminal residue" evidence="1">
    <location>
        <position position="90"/>
    </location>
</feature>
<evidence type="ECO:0000313" key="1">
    <source>
        <dbReference type="EMBL" id="CEK77611.1"/>
    </source>
</evidence>
<accession>A0A0B7AC80</accession>
<dbReference type="EMBL" id="HACG01030746">
    <property type="protein sequence ID" value="CEK77611.1"/>
    <property type="molecule type" value="Transcribed_RNA"/>
</dbReference>
<gene>
    <name evidence="1" type="primary">ORF105724</name>
</gene>
<protein>
    <submittedName>
        <fullName evidence="1">Uncharacterized protein</fullName>
    </submittedName>
</protein>